<dbReference type="InterPro" id="IPR050077">
    <property type="entry name" value="LexA_repressor"/>
</dbReference>
<evidence type="ECO:0000259" key="11">
    <source>
        <dbReference type="Pfam" id="PF00717"/>
    </source>
</evidence>
<dbReference type="Pfam" id="PF01726">
    <property type="entry name" value="LexA_DNA_bind"/>
    <property type="match status" value="1"/>
</dbReference>
<evidence type="ECO:0000256" key="8">
    <source>
        <dbReference type="ARBA" id="ARBA00023204"/>
    </source>
</evidence>
<evidence type="ECO:0000256" key="1">
    <source>
        <dbReference type="ARBA" id="ARBA00022491"/>
    </source>
</evidence>
<dbReference type="MEROPS" id="S24.001"/>
<evidence type="ECO:0000256" key="3">
    <source>
        <dbReference type="ARBA" id="ARBA00022763"/>
    </source>
</evidence>
<comment type="subunit">
    <text evidence="10">Homodimer.</text>
</comment>
<comment type="similarity">
    <text evidence="10">Belongs to the peptidase S24 family.</text>
</comment>
<dbReference type="CDD" id="cd06529">
    <property type="entry name" value="S24_LexA-like"/>
    <property type="match status" value="1"/>
</dbReference>
<dbReference type="AlphaFoldDB" id="A0A0A0BDH6"/>
<feature type="DNA-binding region" description="H-T-H motif" evidence="10">
    <location>
        <begin position="26"/>
        <end position="46"/>
    </location>
</feature>
<evidence type="ECO:0000313" key="13">
    <source>
        <dbReference type="EMBL" id="KGM06006.1"/>
    </source>
</evidence>
<evidence type="ECO:0000256" key="4">
    <source>
        <dbReference type="ARBA" id="ARBA00022801"/>
    </source>
</evidence>
<dbReference type="GO" id="GO:0006260">
    <property type="term" value="P:DNA replication"/>
    <property type="evidence" value="ECO:0007669"/>
    <property type="project" value="UniProtKB-UniRule"/>
</dbReference>
<dbReference type="InterPro" id="IPR006200">
    <property type="entry name" value="LexA"/>
</dbReference>
<dbReference type="EMBL" id="JRQD01000006">
    <property type="protein sequence ID" value="KGM06006.1"/>
    <property type="molecule type" value="Genomic_DNA"/>
</dbReference>
<comment type="catalytic activity">
    <reaction evidence="10">
        <text>Hydrolysis of Ala-|-Gly bond in repressor LexA.</text>
        <dbReference type="EC" id="3.4.21.88"/>
    </reaction>
</comment>
<dbReference type="GO" id="GO:0009432">
    <property type="term" value="P:SOS response"/>
    <property type="evidence" value="ECO:0007669"/>
    <property type="project" value="UniProtKB-UniRule"/>
</dbReference>
<comment type="caution">
    <text evidence="13">The sequence shown here is derived from an EMBL/GenBank/DDBJ whole genome shotgun (WGS) entry which is preliminary data.</text>
</comment>
<feature type="site" description="Cleavage; by autolysis" evidence="10">
    <location>
        <begin position="88"/>
        <end position="89"/>
    </location>
</feature>
<dbReference type="InterPro" id="IPR011991">
    <property type="entry name" value="ArsR-like_HTH"/>
</dbReference>
<dbReference type="InterPro" id="IPR006199">
    <property type="entry name" value="LexA_DNA-bd_dom"/>
</dbReference>
<proteinExistence type="inferred from homology"/>
<dbReference type="RefSeq" id="WP_008290771.1">
    <property type="nucleotide sequence ID" value="NZ_JADFAB010000004.1"/>
</dbReference>
<evidence type="ECO:0000256" key="10">
    <source>
        <dbReference type="HAMAP-Rule" id="MF_00015"/>
    </source>
</evidence>
<keyword evidence="1 10" id="KW-0678">Repressor</keyword>
<dbReference type="Pfam" id="PF00717">
    <property type="entry name" value="Peptidase_S24"/>
    <property type="match status" value="1"/>
</dbReference>
<evidence type="ECO:0000259" key="12">
    <source>
        <dbReference type="Pfam" id="PF01726"/>
    </source>
</evidence>
<dbReference type="Proteomes" id="UP000029999">
    <property type="component" value="Unassembled WGS sequence"/>
</dbReference>
<keyword evidence="4 10" id="KW-0378">Hydrolase</keyword>
<dbReference type="InterPro" id="IPR039418">
    <property type="entry name" value="LexA-like"/>
</dbReference>
<dbReference type="PANTHER" id="PTHR33516">
    <property type="entry name" value="LEXA REPRESSOR"/>
    <property type="match status" value="1"/>
</dbReference>
<evidence type="ECO:0000256" key="9">
    <source>
        <dbReference type="ARBA" id="ARBA00023236"/>
    </source>
</evidence>
<dbReference type="GO" id="GO:0003677">
    <property type="term" value="F:DNA binding"/>
    <property type="evidence" value="ECO:0007669"/>
    <property type="project" value="UniProtKB-UniRule"/>
</dbReference>
<dbReference type="InterPro" id="IPR036390">
    <property type="entry name" value="WH_DNA-bd_sf"/>
</dbReference>
<feature type="active site" description="For autocatalytic cleavage activity" evidence="10">
    <location>
        <position position="159"/>
    </location>
</feature>
<keyword evidence="6 10" id="KW-0238">DNA-binding</keyword>
<reference evidence="13 14" key="1">
    <citation type="submission" date="2014-09" db="EMBL/GenBank/DDBJ databases">
        <authorList>
            <person name="Grob C."/>
            <person name="Taubert M."/>
            <person name="Howat A.M."/>
            <person name="Burns O.J."/>
            <person name="Dixon J.L."/>
            <person name="Chen Y."/>
            <person name="Murrell J.C."/>
        </authorList>
    </citation>
    <scope>NUCLEOTIDE SEQUENCE [LARGE SCALE GENOMIC DNA]</scope>
    <source>
        <strain evidence="13">L4</strain>
    </source>
</reference>
<dbReference type="Gene3D" id="2.10.109.10">
    <property type="entry name" value="Umud Fragment, subunit A"/>
    <property type="match status" value="1"/>
</dbReference>
<dbReference type="InterPro" id="IPR036286">
    <property type="entry name" value="LexA/Signal_pep-like_sf"/>
</dbReference>
<feature type="domain" description="Peptidase S24/S26A/S26B/S26C" evidence="11">
    <location>
        <begin position="81"/>
        <end position="195"/>
    </location>
</feature>
<keyword evidence="10" id="KW-0068">Autocatalytic cleavage</keyword>
<dbReference type="GO" id="GO:0004252">
    <property type="term" value="F:serine-type endopeptidase activity"/>
    <property type="evidence" value="ECO:0007669"/>
    <property type="project" value="UniProtKB-UniRule"/>
</dbReference>
<keyword evidence="13" id="KW-0645">Protease</keyword>
<keyword evidence="7 10" id="KW-0804">Transcription</keyword>
<dbReference type="GO" id="GO:0006508">
    <property type="term" value="P:proteolysis"/>
    <property type="evidence" value="ECO:0007669"/>
    <property type="project" value="UniProtKB-KW"/>
</dbReference>
<dbReference type="InterPro" id="IPR015927">
    <property type="entry name" value="Peptidase_S24_S26A/B/C"/>
</dbReference>
<keyword evidence="3 10" id="KW-0227">DNA damage</keyword>
<name>A0A0A0BDH6_9GAMM</name>
<keyword evidence="2 10" id="KW-0235">DNA replication</keyword>
<accession>A0A0A0BDH6</accession>
<evidence type="ECO:0000256" key="5">
    <source>
        <dbReference type="ARBA" id="ARBA00023015"/>
    </source>
</evidence>
<dbReference type="GO" id="GO:0045892">
    <property type="term" value="P:negative regulation of DNA-templated transcription"/>
    <property type="evidence" value="ECO:0007669"/>
    <property type="project" value="UniProtKB-UniRule"/>
</dbReference>
<dbReference type="STRING" id="392484.LP43_2321"/>
<dbReference type="InterPro" id="IPR036388">
    <property type="entry name" value="WH-like_DNA-bd_sf"/>
</dbReference>
<protein>
    <recommendedName>
        <fullName evidence="10">LexA repressor</fullName>
        <ecNumber evidence="10">3.4.21.88</ecNumber>
    </recommendedName>
</protein>
<evidence type="ECO:0000256" key="7">
    <source>
        <dbReference type="ARBA" id="ARBA00023163"/>
    </source>
</evidence>
<dbReference type="Gene3D" id="1.10.10.10">
    <property type="entry name" value="Winged helix-like DNA-binding domain superfamily/Winged helix DNA-binding domain"/>
    <property type="match status" value="1"/>
</dbReference>
<dbReference type="GO" id="GO:0006281">
    <property type="term" value="P:DNA repair"/>
    <property type="evidence" value="ECO:0007669"/>
    <property type="project" value="UniProtKB-UniRule"/>
</dbReference>
<keyword evidence="9 10" id="KW-0742">SOS response</keyword>
<keyword evidence="5 10" id="KW-0805">Transcription regulation</keyword>
<evidence type="ECO:0000256" key="6">
    <source>
        <dbReference type="ARBA" id="ARBA00023125"/>
    </source>
</evidence>
<dbReference type="HAMAP" id="MF_00015">
    <property type="entry name" value="LexA"/>
    <property type="match status" value="1"/>
</dbReference>
<dbReference type="SUPFAM" id="SSF51306">
    <property type="entry name" value="LexA/Signal peptidase"/>
    <property type="match status" value="1"/>
</dbReference>
<dbReference type="CDD" id="cd00090">
    <property type="entry name" value="HTH_ARSR"/>
    <property type="match status" value="1"/>
</dbReference>
<dbReference type="EC" id="3.4.21.88" evidence="10"/>
<gene>
    <name evidence="10" type="primary">lexA</name>
    <name evidence="13" type="ORF">LP43_2321</name>
</gene>
<comment type="function">
    <text evidence="10">Represses a number of genes involved in the response to DNA damage (SOS response), including recA and lexA. In the presence of single-stranded DNA, RecA interacts with LexA causing an autocatalytic cleavage which disrupts the DNA-binding part of LexA, leading to derepression of the SOS regulon and eventually DNA repair.</text>
</comment>
<keyword evidence="8 10" id="KW-0234">DNA repair</keyword>
<feature type="domain" description="LexA repressor DNA-binding" evidence="12">
    <location>
        <begin position="2"/>
        <end position="63"/>
    </location>
</feature>
<sequence length="202" mass="22037">MLTEREQNTLDFIRHYVDEHGRSPLVSEIAEGLGIRSQGTTHRYIQALVDAGLLERHVGRTRGLRLTEQPEDIAADPVTLPVMGKIAAGRLVEAVADESEIDLSDMFTGKGRFVLKVNGDSMIDKAIMSGDYVVVQSQSTARHGDIVVALVDGFDATLKTLLLNDDGTVTLMPANSHYEAVTLPADRVRVQGIVVGQLRTYP</sequence>
<dbReference type="PANTHER" id="PTHR33516:SF2">
    <property type="entry name" value="LEXA REPRESSOR-RELATED"/>
    <property type="match status" value="1"/>
</dbReference>
<feature type="active site" description="For autocatalytic cleavage activity" evidence="10">
    <location>
        <position position="121"/>
    </location>
</feature>
<dbReference type="NCBIfam" id="TIGR00498">
    <property type="entry name" value="lexA"/>
    <property type="match status" value="1"/>
</dbReference>
<dbReference type="SUPFAM" id="SSF46785">
    <property type="entry name" value="Winged helix' DNA-binding domain"/>
    <property type="match status" value="1"/>
</dbReference>
<organism evidence="13 14">
    <name type="scientific">Methylophaga thiooxydans</name>
    <dbReference type="NCBI Taxonomy" id="392484"/>
    <lineage>
        <taxon>Bacteria</taxon>
        <taxon>Pseudomonadati</taxon>
        <taxon>Pseudomonadota</taxon>
        <taxon>Gammaproteobacteria</taxon>
        <taxon>Thiotrichales</taxon>
        <taxon>Piscirickettsiaceae</taxon>
        <taxon>Methylophaga</taxon>
    </lineage>
</organism>
<evidence type="ECO:0000256" key="2">
    <source>
        <dbReference type="ARBA" id="ARBA00022705"/>
    </source>
</evidence>
<evidence type="ECO:0000313" key="14">
    <source>
        <dbReference type="Proteomes" id="UP000029999"/>
    </source>
</evidence>